<dbReference type="PANTHER" id="PTHR10775">
    <property type="entry name" value="OS08G0208400 PROTEIN"/>
    <property type="match status" value="1"/>
</dbReference>
<evidence type="ECO:0000313" key="5">
    <source>
        <dbReference type="EMBL" id="BAB03186.1"/>
    </source>
</evidence>
<dbReference type="InterPro" id="IPR004242">
    <property type="entry name" value="Transposase_21"/>
</dbReference>
<evidence type="ECO:0000259" key="3">
    <source>
        <dbReference type="Pfam" id="PF13960"/>
    </source>
</evidence>
<name>Q9LH86_ARATH</name>
<dbReference type="InterPro" id="IPR025452">
    <property type="entry name" value="DUF4218"/>
</dbReference>
<feature type="region of interest" description="Disordered" evidence="2">
    <location>
        <begin position="854"/>
        <end position="981"/>
    </location>
</feature>
<evidence type="ECO:0000256" key="1">
    <source>
        <dbReference type="SAM" id="Coils"/>
    </source>
</evidence>
<feature type="coiled-coil region" evidence="1">
    <location>
        <begin position="1181"/>
        <end position="1215"/>
    </location>
</feature>
<dbReference type="Pfam" id="PF03004">
    <property type="entry name" value="Transposase_24"/>
    <property type="match status" value="1"/>
</dbReference>
<sequence>MDKSWVWLPRNNIEYEKGATTFVYASSRSLGDPAEMFCPCIDCRNLCHQPIETILEHLVMKGMDHKYKRNRCWSKHGEIRADKLEVEPSSTTSECEAYELIRTAYFDGDVHSDSQNQNEDDSKEPETKEEADFREKLKEAETPLYHGCPKYTKVSAIMGLYRIKVKSGMSENYFDQLLSLVHDILPGENVLPTSTNEIKKFLKMFGFGYDIIHACQNDCILYRKEYELRDTCPRCNASRWERDKHTGEEKKGIPAKVLGYFPIKDRFKRMFRSKKMAEDQRWHFSNASDDGTMRHHVDSLAWAQVNDKWPEFAAEPRNLRLGLSADGMNPFSIQNTKYSTWPILLVNYNMAPTMCMKAENIMLTLLIHGPTAPSNNIDVYLAPLIDDLKDLWSEGIHVYDSFKKESFTLRAMFLWSISDYPALGTLAGCKVKGKQACNVCGKDTPFRWLKFSRKHVYLRNRRRLRPGHPYRRRRGWFDNTVEEGTTSRIQTGEEIFEALKALKMILGDLWRETDMPVRHNIDVMHVEKNVSDAIVSMLMQSVKSKDGLNARKDLEDMGTRSNLHPQLRVKRTYLPPAAYWLSKDEKRRFCKRLARFRGPDGYCANISNCVSMDPPVIGGLKSHDHHVLLQNLLPVALRGLLPRVPRVAISRLCHYFNRLCQRVIDPEKLMSLESELVETMCQLERETRLGGPVHFRWMYPFERYMKTLKAYVKNFARPEACMAEGYLAGECMALCLEFLQNSLPVSEAINRNEDLDSNSLVLEGRPLQKATQTLILIQFFYALPTDTYKLKGEFNPTEMVSFGKQRQWSERRRRIHSCQSPFKPNCISSGSIHSGCLSKTCLLLMRGRLFTLEKPPRRSKRMQGIELSDSVGLKKHRRSRKKHQKENVASVLGSDLAAEDTEQAYEQDTEQEAEQEADLETEVADEEETEQAAEEDPEQAAEGEGDEEAGTEEEGNEETMAAEGDELHSTEEAQSHQLGKGRHEDLLGCGRFNLTEAWQKDAVFKQMGCVWRSSKSKLTTKVRVVKSKADLLSLKPSNIQSVTAWNSWVKNRKTTAFKEISDKYRMLRKAQIPHTTSRKGMISLAHEMKKKSSNPKLVTRSKVWIAGHTHSDGRPVKPEFAETIEKIKSIDSEMDSSSFTDLKEDAVSQVLGKDKPGRLRGMGRGVTATKLAFMLARDSHVEKLEATQADLLTKLEDLQNVVHGLAAKKEHVEEVSRSEASNVSAGVRCQLLDWCKDDDVVVGEGEFCSAEQLYKIDRIPLGPNDAAVIVKTVEDTTASLWRPTLSVYTLGEALGNKIAWPFDKIILDSDVASPSENQTAGSSAKDATPVKIKILDWNMADSVVGEGRLCSTNRHELVNNMPLGPSATIVKVEKVLNKAAYLWRPSPGKFVMGDVLHENIAWPLHSIQHVNISTILDETTSANRRPSPPLSLSNTTASTSKSAKKKCIMLDYKNGRERVGEGRVCTSNPSDTVHHMPLGPNASKVCVEVSKIGDAAVWRPHSEIQTIADAVGSIVA</sequence>
<feature type="domain" description="DUF4218" evidence="3">
    <location>
        <begin position="676"/>
        <end position="752"/>
    </location>
</feature>
<evidence type="ECO:0000259" key="4">
    <source>
        <dbReference type="Pfam" id="PF13963"/>
    </source>
</evidence>
<feature type="region of interest" description="Disordered" evidence="2">
    <location>
        <begin position="109"/>
        <end position="132"/>
    </location>
</feature>
<dbReference type="Pfam" id="PF13963">
    <property type="entry name" value="Transpos_assoc"/>
    <property type="match status" value="1"/>
</dbReference>
<organism evidence="5">
    <name type="scientific">Arabidopsis thaliana</name>
    <name type="common">Mouse-ear cress</name>
    <dbReference type="NCBI Taxonomy" id="3702"/>
    <lineage>
        <taxon>Eukaryota</taxon>
        <taxon>Viridiplantae</taxon>
        <taxon>Streptophyta</taxon>
        <taxon>Embryophyta</taxon>
        <taxon>Tracheophyta</taxon>
        <taxon>Spermatophyta</taxon>
        <taxon>Magnoliopsida</taxon>
        <taxon>eudicotyledons</taxon>
        <taxon>Gunneridae</taxon>
        <taxon>Pentapetalae</taxon>
        <taxon>rosids</taxon>
        <taxon>malvids</taxon>
        <taxon>Brassicales</taxon>
        <taxon>Brassicaceae</taxon>
        <taxon>Camelineae</taxon>
        <taxon>Arabidopsis</taxon>
    </lineage>
</organism>
<feature type="domain" description="Transposase-associated" evidence="4">
    <location>
        <begin position="3"/>
        <end position="78"/>
    </location>
</feature>
<feature type="compositionally biased region" description="Acidic residues" evidence="2">
    <location>
        <begin position="897"/>
        <end position="957"/>
    </location>
</feature>
<dbReference type="PANTHER" id="PTHR10775:SF182">
    <property type="entry name" value="TRANSPOSON, EN_SPM-LIKE, TRANSPOSASE-ASSOCIATED DOMAIN PROTEIN-RELATED"/>
    <property type="match status" value="1"/>
</dbReference>
<evidence type="ECO:0000256" key="2">
    <source>
        <dbReference type="SAM" id="MobiDB-lite"/>
    </source>
</evidence>
<proteinExistence type="predicted"/>
<dbReference type="Pfam" id="PF13960">
    <property type="entry name" value="DUF4218"/>
    <property type="match status" value="1"/>
</dbReference>
<accession>Q9LH86</accession>
<dbReference type="InterPro" id="IPR004252">
    <property type="entry name" value="Probable_transposase_24"/>
</dbReference>
<dbReference type="EMBL" id="AP001301">
    <property type="protein sequence ID" value="BAB03186.1"/>
    <property type="status" value="JOINED"/>
    <property type="molecule type" value="Genomic_DNA"/>
</dbReference>
<feature type="compositionally biased region" description="Basic residues" evidence="2">
    <location>
        <begin position="873"/>
        <end position="884"/>
    </location>
</feature>
<dbReference type="EMBL" id="AP002058">
    <property type="protein sequence ID" value="BAB03186.1"/>
    <property type="molecule type" value="Genomic_DNA"/>
</dbReference>
<reference key="1">
    <citation type="journal article" date="2000" name="Nature">
        <title>Sequence and analysis of chromosome 3 of the plant Arabidopsis thaliana.</title>
        <authorList>
            <consortium name="European Union Chromosome 3 Arabidopsis Sequencing Consortium"/>
            <consortium name="Institute for Genomic Research"/>
            <consortium name="Kazusa DNA Research Institute"/>
            <person name="Salanoubat M."/>
            <person name="Lemcke K."/>
            <person name="Rieger M."/>
            <person name="Ansorge W."/>
            <person name="Unseld M."/>
            <person name="Fartmann B."/>
            <person name="Valle G."/>
            <person name="Blocker H."/>
            <person name="Perez-Alonso M."/>
            <person name="Obermaier B."/>
            <person name="Delseny M."/>
            <person name="Boutry M."/>
            <person name="Grivell L.A."/>
            <person name="Mache R."/>
            <person name="Puigdomenech P."/>
            <person name="De Simone V."/>
            <person name="Choisne N."/>
            <person name="Artiguenave F."/>
            <person name="Robert C."/>
            <person name="Brottier P."/>
            <person name="Wincker P."/>
            <person name="Cattolico L."/>
            <person name="Weissenbach J."/>
            <person name="Saurin W."/>
            <person name="Quetier F."/>
            <person name="Schafer M."/>
            <person name="Muller-Auer S."/>
            <person name="Gabel C."/>
            <person name="Fuchs M."/>
            <person name="Benes V."/>
            <person name="Wurmbach E."/>
            <person name="Drzonek H."/>
            <person name="Erfle H."/>
            <person name="Jordan N."/>
            <person name="Bangert S."/>
            <person name="Wiedelmann R."/>
            <person name="Kranz H."/>
            <person name="Voss H."/>
            <person name="Holland R."/>
            <person name="Brandt P."/>
            <person name="Nyakatura G."/>
            <person name="Vezzi A."/>
            <person name="D'Angelo M."/>
            <person name="Pallavicini A."/>
            <person name="Toppo S."/>
            <person name="Simionati B."/>
            <person name="Conrad A."/>
            <person name="Hornischer K."/>
            <person name="Kauer G."/>
            <person name="Lohnert T.H."/>
            <person name="Nordsiek G."/>
            <person name="Reichelt J."/>
            <person name="Scharfe M."/>
            <person name="Schon O."/>
            <person name="Bargues M."/>
            <person name="Terol J."/>
            <person name="Climent J."/>
            <person name="Navarro P."/>
            <person name="Collado C."/>
            <person name="Perez-Perez A."/>
            <person name="Ottenwalder B."/>
            <person name="Duchemin D."/>
            <person name="Cooke R."/>
            <person name="Laudie M."/>
            <person name="Berger-Llauro C."/>
            <person name="Purnelle B."/>
            <person name="Masuy D."/>
            <person name="de Haan M."/>
            <person name="Maarse A.C."/>
            <person name="Alcaraz J.P."/>
            <person name="Cottet A."/>
            <person name="Casacuberta E."/>
            <person name="Monfort A."/>
            <person name="Argiriou A."/>
            <person name="flores M."/>
            <person name="Liguori R."/>
            <person name="Vitale D."/>
            <person name="Mannhaupt G."/>
            <person name="Haase D."/>
            <person name="Schoof H."/>
            <person name="Rudd S."/>
            <person name="Zaccaria P."/>
            <person name="Mewes H.W."/>
            <person name="Mayer K.F."/>
            <person name="Kaul S."/>
            <person name="Town C.D."/>
            <person name="Koo H.L."/>
            <person name="Tallon L.J."/>
            <person name="Jenkins J."/>
            <person name="Rooney T."/>
            <person name="Rizzo M."/>
            <person name="Walts A."/>
            <person name="Utterback T."/>
            <person name="Fujii C.Y."/>
            <person name="Shea T.P."/>
            <person name="Creasy T.H."/>
            <person name="Haas B."/>
            <person name="Maiti R."/>
            <person name="Wu D."/>
            <person name="Peterson J."/>
            <person name="Van Aken S."/>
            <person name="Pai G."/>
            <person name="Militscher J."/>
            <person name="Sellers P."/>
            <person name="Gill J.E."/>
            <person name="Feldblyum T.V."/>
            <person name="Preuss D."/>
            <person name="Lin X."/>
            <person name="Nierman W.C."/>
            <person name="Salzberg S.L."/>
            <person name="White O."/>
            <person name="Venter J.C."/>
            <person name="Fraser C.M."/>
            <person name="Kaneko T."/>
            <person name="Nakamura Y."/>
            <person name="Sato S."/>
            <person name="Kato T."/>
            <person name="Asamizu E."/>
            <person name="Sasamoto S."/>
            <person name="Kimura T."/>
            <person name="Idesawa K."/>
            <person name="Kawashima K."/>
            <person name="Kishida Y."/>
            <person name="Kiyokawa C."/>
            <person name="Kohara M."/>
            <person name="Matsumoto M."/>
            <person name="Matsuno A."/>
            <person name="Muraki A."/>
            <person name="Nakayama S."/>
            <person name="Nakazaki N."/>
            <person name="Shinpo S."/>
            <person name="Takeuchi C."/>
            <person name="Wada T."/>
            <person name="Watanabe A."/>
            <person name="Yamada M."/>
            <person name="Yasuda M."/>
            <person name="Tabata S."/>
        </authorList>
    </citation>
    <scope>NUCLEOTIDE SEQUENCE [LARGE SCALE GENOMIC DNA]</scope>
    <source>
        <strain>cv. Columbia</strain>
    </source>
</reference>
<reference evidence="5" key="2">
    <citation type="submission" date="2000-05" db="EMBL/GenBank/DDBJ databases">
        <title>Structural Analysis of Arabidopsis thaliana Chromosome 3. III.</title>
        <authorList>
            <person name="Nakamura Y."/>
        </authorList>
    </citation>
    <scope>NUCLEOTIDE SEQUENCE</scope>
</reference>
<dbReference type="InterPro" id="IPR029480">
    <property type="entry name" value="Transpos_assoc"/>
</dbReference>
<keyword evidence="1" id="KW-0175">Coiled coil</keyword>
<protein>
    <submittedName>
        <fullName evidence="5">En/Spm transposon protein-like</fullName>
    </submittedName>
</protein>
<dbReference type="Pfam" id="PF02992">
    <property type="entry name" value="Transposase_21"/>
    <property type="match status" value="1"/>
</dbReference>
<feature type="compositionally biased region" description="Basic and acidic residues" evidence="2">
    <location>
        <begin position="965"/>
        <end position="974"/>
    </location>
</feature>